<comment type="caution">
    <text evidence="7">The sequence shown here is derived from an EMBL/GenBank/DDBJ whole genome shotgun (WGS) entry which is preliminary data.</text>
</comment>
<dbReference type="InterPro" id="IPR002182">
    <property type="entry name" value="NB-ARC"/>
</dbReference>
<feature type="domain" description="Disease resistance N-terminal" evidence="6">
    <location>
        <begin position="115"/>
        <end position="196"/>
    </location>
</feature>
<feature type="compositionally biased region" description="Acidic residues" evidence="4">
    <location>
        <begin position="360"/>
        <end position="409"/>
    </location>
</feature>
<dbReference type="GO" id="GO:0006952">
    <property type="term" value="P:defense response"/>
    <property type="evidence" value="ECO:0007669"/>
    <property type="project" value="UniProtKB-KW"/>
</dbReference>
<sequence length="419" mass="47721">MVAEKLHVLLIQEPGLLSGIEEDVKFINLEMIECVRSFRNFVFDVTEPLRDIAYDVEDFIEELTLKSAATKKRSGGVHKKLEKIKVKICPFRYHPYFTAAILTEAVEDQNIAQTIVSPVIEKVTDLLAQASLRSPVKKKARRMEDEFKLINGFLEKVESVEWDNSVMEWLEELCNVSCEAVGVINLFINRKAHVKGNKGAFRRVVTAFDKINPHLRLGGEMDRINARLQDLCERMPQQVDDYCPFDSSTDDSCIIEEPDVIIEEPDVISFNDDVQEIVARLLTDDKSFLVISIMGMKGIGKTTLAKSVYDNNAIVHHFPFRAWTSEKQPPLHFLKDILKQMDPNKSIPTLWKEGDNNSLAEDEEEDNNSLAEDEEEDHNSSAEDEEEDNISLAEEEEDHNGSAEDEEGDNNSREEDNNC</sequence>
<dbReference type="PANTHER" id="PTHR19338:SF73">
    <property type="entry name" value="DISEASE RESISTANCE PROTEIN RGA2-LIKE"/>
    <property type="match status" value="1"/>
</dbReference>
<keyword evidence="1" id="KW-0677">Repeat</keyword>
<feature type="region of interest" description="Disordered" evidence="4">
    <location>
        <begin position="348"/>
        <end position="419"/>
    </location>
</feature>
<keyword evidence="2" id="KW-0547">Nucleotide-binding</keyword>
<dbReference type="GO" id="GO:0043531">
    <property type="term" value="F:ADP binding"/>
    <property type="evidence" value="ECO:0007669"/>
    <property type="project" value="InterPro"/>
</dbReference>
<evidence type="ECO:0000313" key="7">
    <source>
        <dbReference type="EMBL" id="RVW91929.1"/>
    </source>
</evidence>
<reference evidence="7 8" key="1">
    <citation type="journal article" date="2018" name="PLoS Genet.">
        <title>Population sequencing reveals clonal diversity and ancestral inbreeding in the grapevine cultivar Chardonnay.</title>
        <authorList>
            <person name="Roach M.J."/>
            <person name="Johnson D.L."/>
            <person name="Bohlmann J."/>
            <person name="van Vuuren H.J."/>
            <person name="Jones S.J."/>
            <person name="Pretorius I.S."/>
            <person name="Schmidt S.A."/>
            <person name="Borneman A.R."/>
        </authorList>
    </citation>
    <scope>NUCLEOTIDE SEQUENCE [LARGE SCALE GENOMIC DNA]</scope>
    <source>
        <strain evidence="8">cv. Chardonnay</strain>
        <tissue evidence="7">Leaf</tissue>
    </source>
</reference>
<protein>
    <recommendedName>
        <fullName evidence="9">NB-ARC domain-containing protein</fullName>
    </recommendedName>
</protein>
<feature type="domain" description="NB-ARC" evidence="5">
    <location>
        <begin position="271"/>
        <end position="343"/>
    </location>
</feature>
<dbReference type="Pfam" id="PF18052">
    <property type="entry name" value="Rx_N"/>
    <property type="match status" value="1"/>
</dbReference>
<keyword evidence="3" id="KW-0611">Plant defense</keyword>
<dbReference type="Gene3D" id="1.20.5.4130">
    <property type="match status" value="2"/>
</dbReference>
<feature type="compositionally biased region" description="Basic and acidic residues" evidence="4">
    <location>
        <begin position="410"/>
        <end position="419"/>
    </location>
</feature>
<dbReference type="InterPro" id="IPR027417">
    <property type="entry name" value="P-loop_NTPase"/>
</dbReference>
<evidence type="ECO:0000256" key="4">
    <source>
        <dbReference type="SAM" id="MobiDB-lite"/>
    </source>
</evidence>
<organism evidence="7 8">
    <name type="scientific">Vitis vinifera</name>
    <name type="common">Grape</name>
    <dbReference type="NCBI Taxonomy" id="29760"/>
    <lineage>
        <taxon>Eukaryota</taxon>
        <taxon>Viridiplantae</taxon>
        <taxon>Streptophyta</taxon>
        <taxon>Embryophyta</taxon>
        <taxon>Tracheophyta</taxon>
        <taxon>Spermatophyta</taxon>
        <taxon>Magnoliopsida</taxon>
        <taxon>eudicotyledons</taxon>
        <taxon>Gunneridae</taxon>
        <taxon>Pentapetalae</taxon>
        <taxon>rosids</taxon>
        <taxon>Vitales</taxon>
        <taxon>Vitaceae</taxon>
        <taxon>Viteae</taxon>
        <taxon>Vitis</taxon>
    </lineage>
</organism>
<evidence type="ECO:0008006" key="9">
    <source>
        <dbReference type="Google" id="ProtNLM"/>
    </source>
</evidence>
<evidence type="ECO:0000259" key="5">
    <source>
        <dbReference type="Pfam" id="PF00931"/>
    </source>
</evidence>
<evidence type="ECO:0000256" key="1">
    <source>
        <dbReference type="ARBA" id="ARBA00022737"/>
    </source>
</evidence>
<dbReference type="PANTHER" id="PTHR19338">
    <property type="entry name" value="TRANSLOCASE OF INNER MITOCHONDRIAL MEMBRANE 13 HOMOLOG"/>
    <property type="match status" value="1"/>
</dbReference>
<evidence type="ECO:0000256" key="3">
    <source>
        <dbReference type="ARBA" id="ARBA00022821"/>
    </source>
</evidence>
<dbReference type="EMBL" id="QGNW01000141">
    <property type="protein sequence ID" value="RVW91929.1"/>
    <property type="molecule type" value="Genomic_DNA"/>
</dbReference>
<dbReference type="Gene3D" id="3.40.50.300">
    <property type="entry name" value="P-loop containing nucleotide triphosphate hydrolases"/>
    <property type="match status" value="1"/>
</dbReference>
<gene>
    <name evidence="7" type="ORF">CK203_030168</name>
</gene>
<name>A0A438I5I2_VITVI</name>
<dbReference type="SUPFAM" id="SSF52540">
    <property type="entry name" value="P-loop containing nucleoside triphosphate hydrolases"/>
    <property type="match status" value="1"/>
</dbReference>
<dbReference type="Pfam" id="PF00931">
    <property type="entry name" value="NB-ARC"/>
    <property type="match status" value="1"/>
</dbReference>
<dbReference type="AlphaFoldDB" id="A0A438I5I2"/>
<evidence type="ECO:0000313" key="8">
    <source>
        <dbReference type="Proteomes" id="UP000288805"/>
    </source>
</evidence>
<dbReference type="Proteomes" id="UP000288805">
    <property type="component" value="Unassembled WGS sequence"/>
</dbReference>
<evidence type="ECO:0000259" key="6">
    <source>
        <dbReference type="Pfam" id="PF18052"/>
    </source>
</evidence>
<proteinExistence type="predicted"/>
<dbReference type="InterPro" id="IPR041118">
    <property type="entry name" value="Rx_N"/>
</dbReference>
<evidence type="ECO:0000256" key="2">
    <source>
        <dbReference type="ARBA" id="ARBA00022741"/>
    </source>
</evidence>
<accession>A0A438I5I2</accession>